<dbReference type="Proteomes" id="UP000190341">
    <property type="component" value="Unassembled WGS sequence"/>
</dbReference>
<evidence type="ECO:0008006" key="4">
    <source>
        <dbReference type="Google" id="ProtNLM"/>
    </source>
</evidence>
<evidence type="ECO:0000313" key="3">
    <source>
        <dbReference type="Proteomes" id="UP000190341"/>
    </source>
</evidence>
<proteinExistence type="predicted"/>
<feature type="transmembrane region" description="Helical" evidence="1">
    <location>
        <begin position="43"/>
        <end position="63"/>
    </location>
</feature>
<dbReference type="RefSeq" id="WP_079724835.1">
    <property type="nucleotide sequence ID" value="NZ_BMCL01000001.1"/>
</dbReference>
<evidence type="ECO:0000313" key="2">
    <source>
        <dbReference type="EMBL" id="SKC75095.1"/>
    </source>
</evidence>
<dbReference type="EMBL" id="FUZV01000002">
    <property type="protein sequence ID" value="SKC75095.1"/>
    <property type="molecule type" value="Genomic_DNA"/>
</dbReference>
<feature type="transmembrane region" description="Helical" evidence="1">
    <location>
        <begin position="70"/>
        <end position="87"/>
    </location>
</feature>
<organism evidence="2 3">
    <name type="scientific">Pseudoxanthomonas indica</name>
    <dbReference type="NCBI Taxonomy" id="428993"/>
    <lineage>
        <taxon>Bacteria</taxon>
        <taxon>Pseudomonadati</taxon>
        <taxon>Pseudomonadota</taxon>
        <taxon>Gammaproteobacteria</taxon>
        <taxon>Lysobacterales</taxon>
        <taxon>Lysobacteraceae</taxon>
        <taxon>Pseudoxanthomonas</taxon>
    </lineage>
</organism>
<evidence type="ECO:0000256" key="1">
    <source>
        <dbReference type="SAM" id="Phobius"/>
    </source>
</evidence>
<name>A0A1T5LH87_9GAMM</name>
<gene>
    <name evidence="2" type="ORF">SAMN06296058_2481</name>
</gene>
<protein>
    <recommendedName>
        <fullName evidence="4">Pilus assembly protein</fullName>
    </recommendedName>
</protein>
<accession>A0A1T5LH87</accession>
<keyword evidence="1" id="KW-0472">Membrane</keyword>
<dbReference type="STRING" id="428993.SAMN06296058_2481"/>
<dbReference type="AlphaFoldDB" id="A0A1T5LH87"/>
<keyword evidence="1" id="KW-1133">Transmembrane helix</keyword>
<reference evidence="2 3" key="1">
    <citation type="submission" date="2017-02" db="EMBL/GenBank/DDBJ databases">
        <authorList>
            <person name="Peterson S.W."/>
        </authorList>
    </citation>
    <scope>NUCLEOTIDE SEQUENCE [LARGE SCALE GENOMIC DNA]</scope>
    <source>
        <strain evidence="2 3">P15</strain>
    </source>
</reference>
<sequence>MNRWKASAVHLLLSLLLIGGIALTALHTWFPFGLYRVAAPDRLLYVMWGIDLVAGPLLTLVVYKAGKPSLRFDLTVIAILQLAFLSYGLHTLWVSRPVFLVAMPMRMSLVFANEIEPSELAKANKEEWRRLSWSGPTLVGALAPKNDQERQDLLFATLQSGVDLDKMPSRYVEFSESAPALLAVARHVELAESERAGLKQQVKEVVLVTTRANGVMWLDASSGMPVAAWPGTRRNVSRR</sequence>
<keyword evidence="1" id="KW-0812">Transmembrane</keyword>
<keyword evidence="3" id="KW-1185">Reference proteome</keyword>
<dbReference type="OrthoDB" id="8613597at2"/>